<dbReference type="VEuPathDB" id="TriTrypDB:TvY486_0300040"/>
<dbReference type="EMBL" id="HE573019">
    <property type="protein sequence ID" value="CCC46810.1"/>
    <property type="molecule type" value="Genomic_DNA"/>
</dbReference>
<feature type="region of interest" description="Disordered" evidence="1">
    <location>
        <begin position="1"/>
        <end position="52"/>
    </location>
</feature>
<dbReference type="AlphaFoldDB" id="G0TS84"/>
<proteinExistence type="predicted"/>
<name>G0TS84_TRYVY</name>
<sequence>MSCAPFAADQSASTYVKDEGEAVPHPRARGRQGDKRPAHHLDPDSCTATCSAASNPEVGEVVDGVPHNRRRFASGGARPAADRRTTRAKSMSDSFLLYLTRSAAGHTTERTAMVGESPATCRDAALASIPQQPSEDTLLSAHIDSWIEKMVSYHRRIAGLLSENGDATFGFEGSAQLSELLGGIEASVLKVCAALREARTNLGTYCGVIEAAMKEAYESEQRLDHLLADVEDRVNSSRESLTRVATQLRNERAAVKTILLRSGDQHADEAATWVPLGAVEGDLPATASIAMQSSEEVKGETESNDKPPVVQKQASESTETPPSPCVCHLIAQLPAHEMANEVLHIKRQISLMMGIRDRCFPMQKTTCK</sequence>
<feature type="compositionally biased region" description="Basic and acidic residues" evidence="1">
    <location>
        <begin position="295"/>
        <end position="305"/>
    </location>
</feature>
<organism evidence="2">
    <name type="scientific">Trypanosoma vivax (strain Y486)</name>
    <dbReference type="NCBI Taxonomy" id="1055687"/>
    <lineage>
        <taxon>Eukaryota</taxon>
        <taxon>Discoba</taxon>
        <taxon>Euglenozoa</taxon>
        <taxon>Kinetoplastea</taxon>
        <taxon>Metakinetoplastina</taxon>
        <taxon>Trypanosomatida</taxon>
        <taxon>Trypanosomatidae</taxon>
        <taxon>Trypanosoma</taxon>
        <taxon>Duttonella</taxon>
    </lineage>
</organism>
<accession>G0TS84</accession>
<feature type="non-terminal residue" evidence="2">
    <location>
        <position position="368"/>
    </location>
</feature>
<feature type="compositionally biased region" description="Basic and acidic residues" evidence="1">
    <location>
        <begin position="31"/>
        <end position="43"/>
    </location>
</feature>
<feature type="region of interest" description="Disordered" evidence="1">
    <location>
        <begin position="292"/>
        <end position="324"/>
    </location>
</feature>
<reference evidence="2" key="1">
    <citation type="journal article" date="2012" name="Proc. Natl. Acad. Sci. U.S.A.">
        <title>Antigenic diversity is generated by distinct evolutionary mechanisms in African trypanosome species.</title>
        <authorList>
            <person name="Jackson A.P."/>
            <person name="Berry A."/>
            <person name="Aslett M."/>
            <person name="Allison H.C."/>
            <person name="Burton P."/>
            <person name="Vavrova-Anderson J."/>
            <person name="Brown R."/>
            <person name="Browne H."/>
            <person name="Corton N."/>
            <person name="Hauser H."/>
            <person name="Gamble J."/>
            <person name="Gilderthorp R."/>
            <person name="Marcello L."/>
            <person name="McQuillan J."/>
            <person name="Otto T.D."/>
            <person name="Quail M.A."/>
            <person name="Sanders M.J."/>
            <person name="van Tonder A."/>
            <person name="Ginger M.L."/>
            <person name="Field M.C."/>
            <person name="Barry J.D."/>
            <person name="Hertz-Fowler C."/>
            <person name="Berriman M."/>
        </authorList>
    </citation>
    <scope>NUCLEOTIDE SEQUENCE</scope>
    <source>
        <strain evidence="2">Y486</strain>
    </source>
</reference>
<protein>
    <submittedName>
        <fullName evidence="2">Uncharacterized protein</fullName>
    </submittedName>
</protein>
<evidence type="ECO:0000256" key="1">
    <source>
        <dbReference type="SAM" id="MobiDB-lite"/>
    </source>
</evidence>
<evidence type="ECO:0000313" key="2">
    <source>
        <dbReference type="EMBL" id="CCC46810.1"/>
    </source>
</evidence>
<gene>
    <name evidence="2" type="ORF">TVY486_0300040</name>
</gene>